<evidence type="ECO:0000313" key="1">
    <source>
        <dbReference type="EMBL" id="MBW4566015.1"/>
    </source>
</evidence>
<accession>A0A951UL97</accession>
<dbReference type="Proteomes" id="UP000715781">
    <property type="component" value="Unassembled WGS sequence"/>
</dbReference>
<dbReference type="EMBL" id="JAHHHN010000056">
    <property type="protein sequence ID" value="MBW4566015.1"/>
    <property type="molecule type" value="Genomic_DNA"/>
</dbReference>
<dbReference type="AlphaFoldDB" id="A0A951UL97"/>
<name>A0A951UL97_9NOST</name>
<proteinExistence type="predicted"/>
<sequence length="83" mass="9431">MPNIRVNQKLSSEQLEIPIAATEEDSVLLAEKLTSVAVPLKVLLQALTIATYDKTAAFRYADQYLRKTKKSKWIFLQSFSNSR</sequence>
<reference evidence="1" key="2">
    <citation type="journal article" date="2022" name="Microbiol. Resour. Announc.">
        <title>Metagenome Sequencing to Explore Phylogenomics of Terrestrial Cyanobacteria.</title>
        <authorList>
            <person name="Ward R.D."/>
            <person name="Stajich J.E."/>
            <person name="Johansen J.R."/>
            <person name="Huntemann M."/>
            <person name="Clum A."/>
            <person name="Foster B."/>
            <person name="Foster B."/>
            <person name="Roux S."/>
            <person name="Palaniappan K."/>
            <person name="Varghese N."/>
            <person name="Mukherjee S."/>
            <person name="Reddy T.B.K."/>
            <person name="Daum C."/>
            <person name="Copeland A."/>
            <person name="Chen I.A."/>
            <person name="Ivanova N.N."/>
            <person name="Kyrpides N.C."/>
            <person name="Shapiro N."/>
            <person name="Eloe-Fadrosh E.A."/>
            <person name="Pietrasiak N."/>
        </authorList>
    </citation>
    <scope>NUCLEOTIDE SEQUENCE</scope>
    <source>
        <strain evidence="1">JT2-VF2</strain>
    </source>
</reference>
<evidence type="ECO:0000313" key="2">
    <source>
        <dbReference type="Proteomes" id="UP000715781"/>
    </source>
</evidence>
<gene>
    <name evidence="1" type="ORF">KME32_34050</name>
</gene>
<protein>
    <submittedName>
        <fullName evidence="1">Uncharacterized protein</fullName>
    </submittedName>
</protein>
<comment type="caution">
    <text evidence="1">The sequence shown here is derived from an EMBL/GenBank/DDBJ whole genome shotgun (WGS) entry which is preliminary data.</text>
</comment>
<reference evidence="1" key="1">
    <citation type="submission" date="2021-05" db="EMBL/GenBank/DDBJ databases">
        <authorList>
            <person name="Pietrasiak N."/>
            <person name="Ward R."/>
            <person name="Stajich J.E."/>
            <person name="Kurbessoian T."/>
        </authorList>
    </citation>
    <scope>NUCLEOTIDE SEQUENCE</scope>
    <source>
        <strain evidence="1">JT2-VF2</strain>
    </source>
</reference>
<organism evidence="1 2">
    <name type="scientific">Mojavia pulchra JT2-VF2</name>
    <dbReference type="NCBI Taxonomy" id="287848"/>
    <lineage>
        <taxon>Bacteria</taxon>
        <taxon>Bacillati</taxon>
        <taxon>Cyanobacteriota</taxon>
        <taxon>Cyanophyceae</taxon>
        <taxon>Nostocales</taxon>
        <taxon>Nostocaceae</taxon>
    </lineage>
</organism>